<accession>A0A4U0F7J7</accession>
<evidence type="ECO:0000313" key="9">
    <source>
        <dbReference type="Proteomes" id="UP000309673"/>
    </source>
</evidence>
<evidence type="ECO:0000256" key="2">
    <source>
        <dbReference type="ARBA" id="ARBA00022723"/>
    </source>
</evidence>
<dbReference type="InterPro" id="IPR045090">
    <property type="entry name" value="Pept_M3A_M3B"/>
</dbReference>
<organism evidence="8 9">
    <name type="scientific">Cohnella pontilimi</name>
    <dbReference type="NCBI Taxonomy" id="2564100"/>
    <lineage>
        <taxon>Bacteria</taxon>
        <taxon>Bacillati</taxon>
        <taxon>Bacillota</taxon>
        <taxon>Bacilli</taxon>
        <taxon>Bacillales</taxon>
        <taxon>Paenibacillaceae</taxon>
        <taxon>Cohnella</taxon>
    </lineage>
</organism>
<dbReference type="NCBIfam" id="TIGR02289">
    <property type="entry name" value="M3_not_pepF"/>
    <property type="match status" value="1"/>
</dbReference>
<dbReference type="PANTHER" id="PTHR11804:SF48">
    <property type="entry name" value="PUTATIVE-RELATED"/>
    <property type="match status" value="1"/>
</dbReference>
<comment type="similarity">
    <text evidence="6">Belongs to the peptidase M3 family.</text>
</comment>
<dbReference type="InterPro" id="IPR001567">
    <property type="entry name" value="Pept_M3A_M3B_dom"/>
</dbReference>
<proteinExistence type="inferred from homology"/>
<keyword evidence="9" id="KW-1185">Reference proteome</keyword>
<comment type="caution">
    <text evidence="8">The sequence shown here is derived from an EMBL/GenBank/DDBJ whole genome shotgun (WGS) entry which is preliminary data.</text>
</comment>
<dbReference type="CDD" id="cd09606">
    <property type="entry name" value="M3B_PepF"/>
    <property type="match status" value="1"/>
</dbReference>
<feature type="domain" description="Peptidase M3A/M3B catalytic" evidence="7">
    <location>
        <begin position="172"/>
        <end position="512"/>
    </location>
</feature>
<dbReference type="GO" id="GO:0006518">
    <property type="term" value="P:peptide metabolic process"/>
    <property type="evidence" value="ECO:0007669"/>
    <property type="project" value="TreeGrafter"/>
</dbReference>
<dbReference type="PANTHER" id="PTHR11804">
    <property type="entry name" value="PROTEASE M3 THIMET OLIGOPEPTIDASE-RELATED"/>
    <property type="match status" value="1"/>
</dbReference>
<dbReference type="GO" id="GO:0004222">
    <property type="term" value="F:metalloendopeptidase activity"/>
    <property type="evidence" value="ECO:0007669"/>
    <property type="project" value="InterPro"/>
</dbReference>
<dbReference type="EMBL" id="SUPK01000008">
    <property type="protein sequence ID" value="TJY40656.1"/>
    <property type="molecule type" value="Genomic_DNA"/>
</dbReference>
<keyword evidence="2 6" id="KW-0479">Metal-binding</keyword>
<evidence type="ECO:0000256" key="6">
    <source>
        <dbReference type="RuleBase" id="RU003435"/>
    </source>
</evidence>
<keyword evidence="3 6" id="KW-0378">Hydrolase</keyword>
<dbReference type="RefSeq" id="WP_136778846.1">
    <property type="nucleotide sequence ID" value="NZ_SUPK01000008.1"/>
</dbReference>
<dbReference type="Pfam" id="PF01432">
    <property type="entry name" value="Peptidase_M3"/>
    <property type="match status" value="1"/>
</dbReference>
<dbReference type="Gene3D" id="1.10.1370.30">
    <property type="match status" value="1"/>
</dbReference>
<keyword evidence="1 6" id="KW-0645">Protease</keyword>
<name>A0A4U0F7J7_9BACL</name>
<dbReference type="GO" id="GO:0046872">
    <property type="term" value="F:metal ion binding"/>
    <property type="evidence" value="ECO:0007669"/>
    <property type="project" value="UniProtKB-UniRule"/>
</dbReference>
<reference evidence="8 9" key="1">
    <citation type="submission" date="2019-04" db="EMBL/GenBank/DDBJ databases">
        <title>Cohnella sp. nov., isolated from soil.</title>
        <authorList>
            <person name="Kim W."/>
        </authorList>
    </citation>
    <scope>NUCLEOTIDE SEQUENCE [LARGE SCALE GENOMIC DNA]</scope>
    <source>
        <strain evidence="8 9">CAU 1483</strain>
    </source>
</reference>
<keyword evidence="4 6" id="KW-0862">Zinc</keyword>
<dbReference type="SUPFAM" id="SSF55486">
    <property type="entry name" value="Metalloproteases ('zincins'), catalytic domain"/>
    <property type="match status" value="1"/>
</dbReference>
<dbReference type="OrthoDB" id="9762795at2"/>
<dbReference type="GO" id="GO:0006508">
    <property type="term" value="P:proteolysis"/>
    <property type="evidence" value="ECO:0007669"/>
    <property type="project" value="UniProtKB-KW"/>
</dbReference>
<keyword evidence="5 6" id="KW-0482">Metalloprotease</keyword>
<comment type="cofactor">
    <cofactor evidence="6">
        <name>Zn(2+)</name>
        <dbReference type="ChEBI" id="CHEBI:29105"/>
    </cofactor>
    <text evidence="6">Binds 1 zinc ion.</text>
</comment>
<dbReference type="InterPro" id="IPR011976">
    <property type="entry name" value="Pept_M3B_oligopep-rel"/>
</dbReference>
<sequence length="565" mass="65621">MSEITSVKFYSDTMNLKDLETLESRLQQMLRQEINSAADLENWLDEERKLREEIGEAMYGHQIDFYRDTANTVKRDIFTHDQTAVQPMLMKYGVEFDKKLLNSPYHEQLDDKKYGLMLKVRRTKVELFREENISLTVREQELVTQYNEIMGGLSIEWNGESKPYSFVQGQLDSPDRTVRERAWRALADARSRVKPQMDAMMDELVKLRHQMAVNAGFENFRDYMFTMKNREYSIQDCYDFHDSVEKHVVPAWDRLAGVIQAKLGVDMYRPWDTSSCSMQGAPFQTFTELMDGVDRMLGMTDTYFQERFRHMRDNGLLDLEVRPGKAPGGFCEGLPTSQNAFIFCNFSPSFFALIALIHEMGHAVNAYLQFEAGNGMEEHNLRAEAAELYSHAMELLLLDKLHIFYTDEQQFKIAQREELRRAFNMLIGPLSGDLFQHWLYTNPDHTPEERDAKFLEIHKRFPYHPVNIEGLEAEVSTLWTAVIHYFGYPFYNIEYSMSMLGALQLLEIYRDNPAKATALYKQGAGSDPNQSIAGIYRDTGVEFDFSEPCVEKTSKFVSSVIDELK</sequence>
<evidence type="ECO:0000313" key="8">
    <source>
        <dbReference type="EMBL" id="TJY40656.1"/>
    </source>
</evidence>
<protein>
    <submittedName>
        <fullName evidence="8">M3 family oligoendopeptidase</fullName>
    </submittedName>
</protein>
<evidence type="ECO:0000256" key="5">
    <source>
        <dbReference type="ARBA" id="ARBA00023049"/>
    </source>
</evidence>
<dbReference type="AlphaFoldDB" id="A0A4U0F7J7"/>
<dbReference type="Proteomes" id="UP000309673">
    <property type="component" value="Unassembled WGS sequence"/>
</dbReference>
<evidence type="ECO:0000256" key="4">
    <source>
        <dbReference type="ARBA" id="ARBA00022833"/>
    </source>
</evidence>
<evidence type="ECO:0000256" key="3">
    <source>
        <dbReference type="ARBA" id="ARBA00022801"/>
    </source>
</evidence>
<gene>
    <name evidence="8" type="ORF">E5161_15985</name>
</gene>
<evidence type="ECO:0000256" key="1">
    <source>
        <dbReference type="ARBA" id="ARBA00022670"/>
    </source>
</evidence>
<evidence type="ECO:0000259" key="7">
    <source>
        <dbReference type="Pfam" id="PF01432"/>
    </source>
</evidence>